<reference evidence="3" key="1">
    <citation type="submission" date="2022-06" db="EMBL/GenBank/DDBJ databases">
        <title>Uncovering the hologenomic basis of an extraordinary plant invasion.</title>
        <authorList>
            <person name="Bieker V.C."/>
            <person name="Martin M.D."/>
            <person name="Gilbert T."/>
            <person name="Hodgins K."/>
            <person name="Battlay P."/>
            <person name="Petersen B."/>
            <person name="Wilson J."/>
        </authorList>
    </citation>
    <scope>NUCLEOTIDE SEQUENCE</scope>
    <source>
        <strain evidence="3">AA19_3_7</strain>
        <tissue evidence="3">Leaf</tissue>
    </source>
</reference>
<dbReference type="PANTHER" id="PTHR12411">
    <property type="entry name" value="CYSTEINE PROTEASE FAMILY C1-RELATED"/>
    <property type="match status" value="1"/>
</dbReference>
<dbReference type="Pfam" id="PF11886">
    <property type="entry name" value="TOC159_MAD"/>
    <property type="match status" value="1"/>
</dbReference>
<sequence>MCRGEANEGWGITRFFLVFGRACPRRAWVKRKCDKNKKNERLLPLIAMKMFLSTTNNHSKRLLQANLYLLRLKPGIFIGSCGTALDHGVRAAGYGTEDGKDYWFVKNSWGAEWGEAGYLKMERNIADKSGKCGIAMEASYPIKNGDNPPNPDPTPPLPNLSHCQPFSGCNYCSSTVRFQSDSAYGANIEVQRWELDYPIGQVESTIGLSIIKWRGDLALGYNSLAQFSAGRNSKVMVRAGINNNMSGQITVKTCSLEYLSLALAAVIPSVISAYKKLRPGAGDGDKYSLY</sequence>
<dbReference type="AlphaFoldDB" id="A0AAD5CRD9"/>
<dbReference type="GO" id="GO:0006508">
    <property type="term" value="P:proteolysis"/>
    <property type="evidence" value="ECO:0007669"/>
    <property type="project" value="InterPro"/>
</dbReference>
<comment type="caution">
    <text evidence="3">The sequence shown here is derived from an EMBL/GenBank/DDBJ whole genome shotgun (WGS) entry which is preliminary data.</text>
</comment>
<accession>A0AAD5CRD9</accession>
<dbReference type="PROSITE" id="PS00639">
    <property type="entry name" value="THIOL_PROTEASE_HIS"/>
    <property type="match status" value="1"/>
</dbReference>
<organism evidence="3 4">
    <name type="scientific">Ambrosia artemisiifolia</name>
    <name type="common">Common ragweed</name>
    <dbReference type="NCBI Taxonomy" id="4212"/>
    <lineage>
        <taxon>Eukaryota</taxon>
        <taxon>Viridiplantae</taxon>
        <taxon>Streptophyta</taxon>
        <taxon>Embryophyta</taxon>
        <taxon>Tracheophyta</taxon>
        <taxon>Spermatophyta</taxon>
        <taxon>Magnoliopsida</taxon>
        <taxon>eudicotyledons</taxon>
        <taxon>Gunneridae</taxon>
        <taxon>Pentapetalae</taxon>
        <taxon>asterids</taxon>
        <taxon>campanulids</taxon>
        <taxon>Asterales</taxon>
        <taxon>Asteraceae</taxon>
        <taxon>Asteroideae</taxon>
        <taxon>Heliantheae alliance</taxon>
        <taxon>Heliantheae</taxon>
        <taxon>Ambrosia</taxon>
    </lineage>
</organism>
<comment type="similarity">
    <text evidence="1">Belongs to the peptidase C1 family.</text>
</comment>
<evidence type="ECO:0000256" key="1">
    <source>
        <dbReference type="ARBA" id="ARBA00008455"/>
    </source>
</evidence>
<dbReference type="SUPFAM" id="SSF54001">
    <property type="entry name" value="Cysteine proteinases"/>
    <property type="match status" value="1"/>
</dbReference>
<dbReference type="GO" id="GO:0008234">
    <property type="term" value="F:cysteine-type peptidase activity"/>
    <property type="evidence" value="ECO:0007669"/>
    <property type="project" value="InterPro"/>
</dbReference>
<keyword evidence="4" id="KW-1185">Reference proteome</keyword>
<dbReference type="Gene3D" id="3.90.70.10">
    <property type="entry name" value="Cysteine proteinases"/>
    <property type="match status" value="1"/>
</dbReference>
<name>A0AAD5CRD9_AMBAR</name>
<protein>
    <recommendedName>
        <fullName evidence="2">Peptidase C1A papain C-terminal domain-containing protein</fullName>
    </recommendedName>
</protein>
<proteinExistence type="inferred from homology"/>
<dbReference type="EMBL" id="JAMZMK010006898">
    <property type="protein sequence ID" value="KAI7746768.1"/>
    <property type="molecule type" value="Genomic_DNA"/>
</dbReference>
<dbReference type="InterPro" id="IPR013128">
    <property type="entry name" value="Peptidase_C1A"/>
</dbReference>
<dbReference type="Pfam" id="PF00112">
    <property type="entry name" value="Peptidase_C1"/>
    <property type="match status" value="1"/>
</dbReference>
<dbReference type="InterPro" id="IPR000668">
    <property type="entry name" value="Peptidase_C1A_C"/>
</dbReference>
<dbReference type="InterPro" id="IPR024283">
    <property type="entry name" value="TOC159_MAD"/>
</dbReference>
<dbReference type="InterPro" id="IPR038765">
    <property type="entry name" value="Papain-like_cys_pep_sf"/>
</dbReference>
<dbReference type="Proteomes" id="UP001206925">
    <property type="component" value="Unassembled WGS sequence"/>
</dbReference>
<evidence type="ECO:0000259" key="2">
    <source>
        <dbReference type="SMART" id="SM00645"/>
    </source>
</evidence>
<gene>
    <name evidence="3" type="ORF">M8C21_025278</name>
</gene>
<evidence type="ECO:0000313" key="3">
    <source>
        <dbReference type="EMBL" id="KAI7746768.1"/>
    </source>
</evidence>
<evidence type="ECO:0000313" key="4">
    <source>
        <dbReference type="Proteomes" id="UP001206925"/>
    </source>
</evidence>
<dbReference type="SMART" id="SM00645">
    <property type="entry name" value="Pept_C1"/>
    <property type="match status" value="1"/>
</dbReference>
<feature type="domain" description="Peptidase C1A papain C-terminal" evidence="2">
    <location>
        <begin position="1"/>
        <end position="142"/>
    </location>
</feature>
<dbReference type="InterPro" id="IPR025660">
    <property type="entry name" value="Pept_his_AS"/>
</dbReference>